<dbReference type="Pfam" id="PF00535">
    <property type="entry name" value="Glycos_transf_2"/>
    <property type="match status" value="1"/>
</dbReference>
<dbReference type="PANTHER" id="PTHR48090:SF8">
    <property type="entry name" value="GLYCOSYLTRANSFERASE CSBB-RELATED"/>
    <property type="match status" value="1"/>
</dbReference>
<protein>
    <submittedName>
        <fullName evidence="3">Glycosyltransferase family 2 protein</fullName>
    </submittedName>
</protein>
<evidence type="ECO:0000259" key="2">
    <source>
        <dbReference type="Pfam" id="PF00535"/>
    </source>
</evidence>
<keyword evidence="1" id="KW-0472">Membrane</keyword>
<comment type="caution">
    <text evidence="3">The sequence shown here is derived from an EMBL/GenBank/DDBJ whole genome shotgun (WGS) entry which is preliminary data.</text>
</comment>
<dbReference type="EMBL" id="JAOQJR010000002">
    <property type="protein sequence ID" value="MCU6737577.1"/>
    <property type="molecule type" value="Genomic_DNA"/>
</dbReference>
<dbReference type="Proteomes" id="UP001208364">
    <property type="component" value="Unassembled WGS sequence"/>
</dbReference>
<dbReference type="Gene3D" id="3.90.550.10">
    <property type="entry name" value="Spore Coat Polysaccharide Biosynthesis Protein SpsA, Chain A"/>
    <property type="match status" value="1"/>
</dbReference>
<dbReference type="PANTHER" id="PTHR48090">
    <property type="entry name" value="UNDECAPRENYL-PHOSPHATE 4-DEOXY-4-FORMAMIDO-L-ARABINOSE TRANSFERASE-RELATED"/>
    <property type="match status" value="1"/>
</dbReference>
<keyword evidence="1" id="KW-1133">Transmembrane helix</keyword>
<accession>A0ABT2SRV6</accession>
<proteinExistence type="predicted"/>
<dbReference type="InterPro" id="IPR050256">
    <property type="entry name" value="Glycosyltransferase_2"/>
</dbReference>
<feature type="domain" description="Glycosyltransferase 2-like" evidence="2">
    <location>
        <begin position="5"/>
        <end position="169"/>
    </location>
</feature>
<keyword evidence="4" id="KW-1185">Reference proteome</keyword>
<evidence type="ECO:0000313" key="3">
    <source>
        <dbReference type="EMBL" id="MCU6737577.1"/>
    </source>
</evidence>
<name>A0ABT2SRV6_9FIRM</name>
<reference evidence="3 4" key="1">
    <citation type="journal article" date="2021" name="ISME Commun">
        <title>Automated analysis of genomic sequences facilitates high-throughput and comprehensive description of bacteria.</title>
        <authorList>
            <person name="Hitch T.C.A."/>
        </authorList>
    </citation>
    <scope>NUCLEOTIDE SEQUENCE [LARGE SCALE GENOMIC DNA]</scope>
    <source>
        <strain evidence="3 4">H4_15</strain>
    </source>
</reference>
<dbReference type="RefSeq" id="WP_032091735.1">
    <property type="nucleotide sequence ID" value="NZ_JAOQJR010000002.1"/>
</dbReference>
<feature type="transmembrane region" description="Helical" evidence="1">
    <location>
        <begin position="229"/>
        <end position="252"/>
    </location>
</feature>
<dbReference type="CDD" id="cd04187">
    <property type="entry name" value="DPM1_like_bac"/>
    <property type="match status" value="1"/>
</dbReference>
<gene>
    <name evidence="3" type="ORF">OCV55_02620</name>
</gene>
<dbReference type="InterPro" id="IPR029044">
    <property type="entry name" value="Nucleotide-diphossugar_trans"/>
</dbReference>
<evidence type="ECO:0000313" key="4">
    <source>
        <dbReference type="Proteomes" id="UP001208364"/>
    </source>
</evidence>
<dbReference type="SUPFAM" id="SSF53448">
    <property type="entry name" value="Nucleotide-diphospho-sugar transferases"/>
    <property type="match status" value="1"/>
</dbReference>
<dbReference type="InterPro" id="IPR001173">
    <property type="entry name" value="Glyco_trans_2-like"/>
</dbReference>
<keyword evidence="1" id="KW-0812">Transmembrane</keyword>
<feature type="transmembrane region" description="Helical" evidence="1">
    <location>
        <begin position="258"/>
        <end position="281"/>
    </location>
</feature>
<evidence type="ECO:0000256" key="1">
    <source>
        <dbReference type="SAM" id="Phobius"/>
    </source>
</evidence>
<sequence>MDKISVIVPCFNEEDVLPLFYKEVTHVLESIENIDYEILFINDGSHDHSEDILKLLAHKNPHCFYYSFSRNFGKEAAMYAGLENASGDYVVIMDADLQHPPYLLKEMYNSLKYEEYDCCAGKRIDRTGEGKLRNFLSHSFYKVIQKLTKMDMDDGAGDFRMMTRQMVNAILELKEYNRYMKGLFSFVGFNTKWLEFHNVERPVGKSKWNFASLFSYAFKGIFSFSSTPITIAGVIGGILIGISCIVSLYSVFVHPVSYLTSLVLFLSGLQLIFVSILGQYCSSCYFETKQRPIYIIKNTNNIHKKMG</sequence>
<organism evidence="3 4">
    <name type="scientific">[Clostridium] ammoniilyticum</name>
    <dbReference type="NCBI Taxonomy" id="2981784"/>
    <lineage>
        <taxon>Bacteria</taxon>
        <taxon>Bacillati</taxon>
        <taxon>Bacillota</taxon>
        <taxon>Erysipelotrichia</taxon>
        <taxon>Erysipelotrichales</taxon>
        <taxon>Coprobacillaceae</taxon>
        <taxon>Faecalibacillus</taxon>
    </lineage>
</organism>